<evidence type="ECO:0000313" key="3">
    <source>
        <dbReference type="EMBL" id="TCW22783.1"/>
    </source>
</evidence>
<protein>
    <recommendedName>
        <fullName evidence="5">CueP family metal-binding protein</fullName>
    </recommendedName>
</protein>
<dbReference type="GeneID" id="89531112"/>
<feature type="region of interest" description="Disordered" evidence="1">
    <location>
        <begin position="29"/>
        <end position="61"/>
    </location>
</feature>
<dbReference type="AlphaFoldDB" id="A0A4R3ZRG7"/>
<evidence type="ECO:0000313" key="4">
    <source>
        <dbReference type="Proteomes" id="UP000295805"/>
    </source>
</evidence>
<feature type="signal peptide" evidence="2">
    <location>
        <begin position="1"/>
        <end position="27"/>
    </location>
</feature>
<keyword evidence="2" id="KW-0732">Signal</keyword>
<proteinExistence type="predicted"/>
<dbReference type="Proteomes" id="UP000295805">
    <property type="component" value="Unassembled WGS sequence"/>
</dbReference>
<reference evidence="3 4" key="1">
    <citation type="submission" date="2019-03" db="EMBL/GenBank/DDBJ databases">
        <title>Root nodule microbial communities of legume samples collected from USA, Mexico and Botswana.</title>
        <authorList>
            <person name="Hirsch A."/>
        </authorList>
    </citation>
    <scope>NUCLEOTIDE SEQUENCE [LARGE SCALE GENOMIC DNA]</scope>
    <source>
        <strain evidence="3 4">55</strain>
    </source>
</reference>
<accession>A0A4R3ZRG7</accession>
<evidence type="ECO:0000256" key="2">
    <source>
        <dbReference type="SAM" id="SignalP"/>
    </source>
</evidence>
<name>A0A4R3ZRG7_9ACTN</name>
<dbReference type="Pfam" id="PF21172">
    <property type="entry name" value="CueP"/>
    <property type="match status" value="1"/>
</dbReference>
<gene>
    <name evidence="3" type="ORF">EDD19_11939</name>
</gene>
<feature type="compositionally biased region" description="Low complexity" evidence="1">
    <location>
        <begin position="36"/>
        <end position="51"/>
    </location>
</feature>
<sequence>MTTTPRLRRRALAAVVTASWLTLSACGTTQSDQADQSPSGQNQSAQNQGGQDHSGQNQAEASQVAAVEILDQYGLADMDARGVIEHLDTMPVAERPTTLLASVQPTELVLTDTAGGSIATLPMPDEQFYLSVAPYEDQTHDCLFHSLTTCRGEMAGEPVDITVTDETGRTVVDETRTAYDNGFVGLWLPRDLTGTLTVEHDGKSSTVPIATGDDDLTCLTTAHLT</sequence>
<dbReference type="PROSITE" id="PS51257">
    <property type="entry name" value="PROKAR_LIPOPROTEIN"/>
    <property type="match status" value="1"/>
</dbReference>
<dbReference type="InterPro" id="IPR047808">
    <property type="entry name" value="CueP-like"/>
</dbReference>
<feature type="chain" id="PRO_5038413811" description="CueP family metal-binding protein" evidence="2">
    <location>
        <begin position="28"/>
        <end position="225"/>
    </location>
</feature>
<dbReference type="EMBL" id="SMCX01000019">
    <property type="protein sequence ID" value="TCW22783.1"/>
    <property type="molecule type" value="Genomic_DNA"/>
</dbReference>
<dbReference type="NCBIfam" id="NF038094">
    <property type="entry name" value="CueP_fam"/>
    <property type="match status" value="1"/>
</dbReference>
<organism evidence="3 4">
    <name type="scientific">Dietzia cinnamea</name>
    <dbReference type="NCBI Taxonomy" id="321318"/>
    <lineage>
        <taxon>Bacteria</taxon>
        <taxon>Bacillati</taxon>
        <taxon>Actinomycetota</taxon>
        <taxon>Actinomycetes</taxon>
        <taxon>Mycobacteriales</taxon>
        <taxon>Dietziaceae</taxon>
        <taxon>Dietzia</taxon>
    </lineage>
</organism>
<evidence type="ECO:0000256" key="1">
    <source>
        <dbReference type="SAM" id="MobiDB-lite"/>
    </source>
</evidence>
<comment type="caution">
    <text evidence="3">The sequence shown here is derived from an EMBL/GenBank/DDBJ whole genome shotgun (WGS) entry which is preliminary data.</text>
</comment>
<dbReference type="Gene3D" id="2.60.40.3700">
    <property type="match status" value="1"/>
</dbReference>
<dbReference type="RefSeq" id="WP_207913581.1">
    <property type="nucleotide sequence ID" value="NZ_CP143053.1"/>
</dbReference>
<evidence type="ECO:0008006" key="5">
    <source>
        <dbReference type="Google" id="ProtNLM"/>
    </source>
</evidence>